<proteinExistence type="predicted"/>
<name>A0A1E7FTS3_9STRA</name>
<evidence type="ECO:0000256" key="1">
    <source>
        <dbReference type="SAM" id="MobiDB-lite"/>
    </source>
</evidence>
<feature type="compositionally biased region" description="Low complexity" evidence="1">
    <location>
        <begin position="1"/>
        <end position="14"/>
    </location>
</feature>
<gene>
    <name evidence="2" type="ORF">FRACYDRAFT_267889</name>
</gene>
<feature type="compositionally biased region" description="Basic and acidic residues" evidence="1">
    <location>
        <begin position="61"/>
        <end position="87"/>
    </location>
</feature>
<evidence type="ECO:0000313" key="2">
    <source>
        <dbReference type="EMBL" id="OEU21223.1"/>
    </source>
</evidence>
<evidence type="ECO:0000313" key="3">
    <source>
        <dbReference type="Proteomes" id="UP000095751"/>
    </source>
</evidence>
<dbReference type="KEGG" id="fcy:FRACYDRAFT_267889"/>
<reference evidence="2 3" key="1">
    <citation type="submission" date="2016-09" db="EMBL/GenBank/DDBJ databases">
        <title>Extensive genetic diversity and differential bi-allelic expression allows diatom success in the polar Southern Ocean.</title>
        <authorList>
            <consortium name="DOE Joint Genome Institute"/>
            <person name="Mock T."/>
            <person name="Otillar R.P."/>
            <person name="Strauss J."/>
            <person name="Dupont C."/>
            <person name="Frickenhaus S."/>
            <person name="Maumus F."/>
            <person name="Mcmullan M."/>
            <person name="Sanges R."/>
            <person name="Schmutz J."/>
            <person name="Toseland A."/>
            <person name="Valas R."/>
            <person name="Veluchamy A."/>
            <person name="Ward B.J."/>
            <person name="Allen A."/>
            <person name="Barry K."/>
            <person name="Falciatore A."/>
            <person name="Ferrante M."/>
            <person name="Fortunato A.E."/>
            <person name="Gloeckner G."/>
            <person name="Gruber A."/>
            <person name="Hipkin R."/>
            <person name="Janech M."/>
            <person name="Kroth P."/>
            <person name="Leese F."/>
            <person name="Lindquist E."/>
            <person name="Lyon B.R."/>
            <person name="Martin J."/>
            <person name="Mayer C."/>
            <person name="Parker M."/>
            <person name="Quesneville H."/>
            <person name="Raymond J."/>
            <person name="Uhlig C."/>
            <person name="Valentin K.U."/>
            <person name="Worden A.Z."/>
            <person name="Armbrust E.V."/>
            <person name="Bowler C."/>
            <person name="Green B."/>
            <person name="Moulton V."/>
            <person name="Van Oosterhout C."/>
            <person name="Grigoriev I."/>
        </authorList>
    </citation>
    <scope>NUCLEOTIDE SEQUENCE [LARGE SCALE GENOMIC DNA]</scope>
    <source>
        <strain evidence="2 3">CCMP1102</strain>
    </source>
</reference>
<organism evidence="2 3">
    <name type="scientific">Fragilariopsis cylindrus CCMP1102</name>
    <dbReference type="NCBI Taxonomy" id="635003"/>
    <lineage>
        <taxon>Eukaryota</taxon>
        <taxon>Sar</taxon>
        <taxon>Stramenopiles</taxon>
        <taxon>Ochrophyta</taxon>
        <taxon>Bacillariophyta</taxon>
        <taxon>Bacillariophyceae</taxon>
        <taxon>Bacillariophycidae</taxon>
        <taxon>Bacillariales</taxon>
        <taxon>Bacillariaceae</taxon>
        <taxon>Fragilariopsis</taxon>
    </lineage>
</organism>
<feature type="region of interest" description="Disordered" evidence="1">
    <location>
        <begin position="1"/>
        <end position="41"/>
    </location>
</feature>
<dbReference type="InParanoid" id="A0A1E7FTS3"/>
<sequence>MVEVDTTPVVTGTEETPKEETAPAEQPVTEEKKEMTPAVDEAAPAKSMFASLCGCFGGKSPVEEEKPVVEEETTEDKPAEDKPAEDKPTEEEA</sequence>
<feature type="region of interest" description="Disordered" evidence="1">
    <location>
        <begin position="58"/>
        <end position="93"/>
    </location>
</feature>
<dbReference type="AlphaFoldDB" id="A0A1E7FTS3"/>
<protein>
    <submittedName>
        <fullName evidence="2">Uncharacterized protein</fullName>
    </submittedName>
</protein>
<accession>A0A1E7FTS3</accession>
<dbReference type="EMBL" id="KV784354">
    <property type="protein sequence ID" value="OEU21223.1"/>
    <property type="molecule type" value="Genomic_DNA"/>
</dbReference>
<keyword evidence="3" id="KW-1185">Reference proteome</keyword>
<dbReference type="Proteomes" id="UP000095751">
    <property type="component" value="Unassembled WGS sequence"/>
</dbReference>